<protein>
    <recommendedName>
        <fullName evidence="4">NAD(+) diphosphatase</fullName>
        <ecNumber evidence="4">3.6.1.22</ecNumber>
    </recommendedName>
</protein>
<dbReference type="InterPro" id="IPR015797">
    <property type="entry name" value="NUDIX_hydrolase-like_dom_sf"/>
</dbReference>
<dbReference type="Proteomes" id="UP000603369">
    <property type="component" value="Unassembled WGS sequence"/>
</dbReference>
<keyword evidence="6" id="KW-0378">Hydrolase</keyword>
<evidence type="ECO:0000256" key="8">
    <source>
        <dbReference type="ARBA" id="ARBA00023027"/>
    </source>
</evidence>
<keyword evidence="5" id="KW-0479">Metal-binding</keyword>
<dbReference type="Gene3D" id="3.90.79.10">
    <property type="entry name" value="Nucleoside Triphosphate Pyrophosphohydrolase"/>
    <property type="match status" value="1"/>
</dbReference>
<dbReference type="GO" id="GO:0019677">
    <property type="term" value="P:NAD+ catabolic process"/>
    <property type="evidence" value="ECO:0007669"/>
    <property type="project" value="TreeGrafter"/>
</dbReference>
<evidence type="ECO:0000259" key="10">
    <source>
        <dbReference type="PROSITE" id="PS51462"/>
    </source>
</evidence>
<comment type="similarity">
    <text evidence="3">Belongs to the Nudix hydrolase family. NudC subfamily.</text>
</comment>
<comment type="cofactor">
    <cofactor evidence="1">
        <name>Mg(2+)</name>
        <dbReference type="ChEBI" id="CHEBI:18420"/>
    </cofactor>
</comment>
<evidence type="ECO:0000256" key="4">
    <source>
        <dbReference type="ARBA" id="ARBA00012381"/>
    </source>
</evidence>
<dbReference type="InterPro" id="IPR049734">
    <property type="entry name" value="NudC-like_C"/>
</dbReference>
<evidence type="ECO:0000256" key="2">
    <source>
        <dbReference type="ARBA" id="ARBA00001947"/>
    </source>
</evidence>
<accession>A0A8I1LDD9</accession>
<proteinExistence type="inferred from homology"/>
<dbReference type="RefSeq" id="WP_200436085.1">
    <property type="nucleotide sequence ID" value="NZ_CP175765.1"/>
</dbReference>
<dbReference type="GO" id="GO:0006742">
    <property type="term" value="P:NADP+ catabolic process"/>
    <property type="evidence" value="ECO:0007669"/>
    <property type="project" value="TreeGrafter"/>
</dbReference>
<dbReference type="CDD" id="cd03429">
    <property type="entry name" value="NUDIX_NADH_pyrophosphatase_Nudt13"/>
    <property type="match status" value="1"/>
</dbReference>
<dbReference type="PROSITE" id="PS51462">
    <property type="entry name" value="NUDIX"/>
    <property type="match status" value="1"/>
</dbReference>
<dbReference type="EMBL" id="JAEHFL010000013">
    <property type="protein sequence ID" value="MBK3428619.1"/>
    <property type="molecule type" value="Genomic_DNA"/>
</dbReference>
<dbReference type="InterPro" id="IPR050241">
    <property type="entry name" value="NAD-cap_RNA_hydrolase_NudC"/>
</dbReference>
<dbReference type="GO" id="GO:0046872">
    <property type="term" value="F:metal ion binding"/>
    <property type="evidence" value="ECO:0007669"/>
    <property type="project" value="UniProtKB-KW"/>
</dbReference>
<dbReference type="Pfam" id="PF00293">
    <property type="entry name" value="NUDIX"/>
    <property type="match status" value="1"/>
</dbReference>
<evidence type="ECO:0000256" key="7">
    <source>
        <dbReference type="ARBA" id="ARBA00022842"/>
    </source>
</evidence>
<evidence type="ECO:0000256" key="3">
    <source>
        <dbReference type="ARBA" id="ARBA00009595"/>
    </source>
</evidence>
<gene>
    <name evidence="11" type="ORF">JDP02_08895</name>
</gene>
<reference evidence="11 12" key="1">
    <citation type="submission" date="2020-12" db="EMBL/GenBank/DDBJ databases">
        <title>Draft genome sequence of the commensal strain Corynebacterium tuberculostearicum MFP09/CIP 102622 isolated from human skin.</title>
        <authorList>
            <person name="Boukerb A.M."/>
            <person name="Janvier X."/>
            <person name="Feuilloley M.G.J."/>
            <person name="Groboillot A."/>
        </authorList>
    </citation>
    <scope>NUCLEOTIDE SEQUENCE [LARGE SCALE GENOMIC DNA]</scope>
    <source>
        <strain evidence="11 12">CIP 102622</strain>
    </source>
</reference>
<name>A0A8I1LDD9_9CORY</name>
<dbReference type="AlphaFoldDB" id="A0A8I1LDD9"/>
<dbReference type="PANTHER" id="PTHR42904">
    <property type="entry name" value="NUDIX HYDROLASE, NUDC SUBFAMILY"/>
    <property type="match status" value="1"/>
</dbReference>
<dbReference type="InterPro" id="IPR020084">
    <property type="entry name" value="NUDIX_hydrolase_CS"/>
</dbReference>
<dbReference type="SUPFAM" id="SSF55811">
    <property type="entry name" value="Nudix"/>
    <property type="match status" value="1"/>
</dbReference>
<dbReference type="GO" id="GO:0005829">
    <property type="term" value="C:cytosol"/>
    <property type="evidence" value="ECO:0007669"/>
    <property type="project" value="TreeGrafter"/>
</dbReference>
<comment type="catalytic activity">
    <reaction evidence="9">
        <text>a 5'-end NAD(+)-phospho-ribonucleoside in mRNA + H2O = a 5'-end phospho-adenosine-phospho-ribonucleoside in mRNA + beta-nicotinamide D-ribonucleotide + 2 H(+)</text>
        <dbReference type="Rhea" id="RHEA:60876"/>
        <dbReference type="Rhea" id="RHEA-COMP:15698"/>
        <dbReference type="Rhea" id="RHEA-COMP:15719"/>
        <dbReference type="ChEBI" id="CHEBI:14649"/>
        <dbReference type="ChEBI" id="CHEBI:15377"/>
        <dbReference type="ChEBI" id="CHEBI:15378"/>
        <dbReference type="ChEBI" id="CHEBI:144029"/>
        <dbReference type="ChEBI" id="CHEBI:144051"/>
    </reaction>
    <physiologicalReaction direction="left-to-right" evidence="9">
        <dbReference type="Rhea" id="RHEA:60877"/>
    </physiologicalReaction>
</comment>
<evidence type="ECO:0000256" key="1">
    <source>
        <dbReference type="ARBA" id="ARBA00001946"/>
    </source>
</evidence>
<dbReference type="EC" id="3.6.1.22" evidence="4"/>
<dbReference type="InterPro" id="IPR000086">
    <property type="entry name" value="NUDIX_hydrolase_dom"/>
</dbReference>
<sequence length="243" mass="26846">MFLPVTPGGLVPVTAAGEPVLVEKVPGGVGKHAVVDLGTLQACAYPEDGASELGRLESATFFADQPVILQAIALIRNRREQRFDPRTGHKLDYPAPGIVGRDPLDERRMVFPRLDPAVIGLIRLSGTDRILLARNRRRTSFFSLIAGYVEPGETAEAAFAREALEETGRRVEDIRYWGSQPWPPSGSLMLGFCARTADVHPTCHTDGELEEIRWVERAELPELTLPRPGSIAHTMIMEWYHGD</sequence>
<dbReference type="GO" id="GO:0035529">
    <property type="term" value="F:NADH pyrophosphatase activity"/>
    <property type="evidence" value="ECO:0007669"/>
    <property type="project" value="TreeGrafter"/>
</dbReference>
<dbReference type="PROSITE" id="PS00893">
    <property type="entry name" value="NUDIX_BOX"/>
    <property type="match status" value="1"/>
</dbReference>
<evidence type="ECO:0000256" key="6">
    <source>
        <dbReference type="ARBA" id="ARBA00022801"/>
    </source>
</evidence>
<evidence type="ECO:0000256" key="5">
    <source>
        <dbReference type="ARBA" id="ARBA00022723"/>
    </source>
</evidence>
<feature type="domain" description="Nudix hydrolase" evidence="10">
    <location>
        <begin position="112"/>
        <end position="237"/>
    </location>
</feature>
<evidence type="ECO:0000313" key="12">
    <source>
        <dbReference type="Proteomes" id="UP000603369"/>
    </source>
</evidence>
<evidence type="ECO:0000256" key="9">
    <source>
        <dbReference type="ARBA" id="ARBA00023679"/>
    </source>
</evidence>
<comment type="caution">
    <text evidence="11">The sequence shown here is derived from an EMBL/GenBank/DDBJ whole genome shotgun (WGS) entry which is preliminary data.</text>
</comment>
<organism evidence="11 12">
    <name type="scientific">Corynebacterium tuberculostearicum</name>
    <dbReference type="NCBI Taxonomy" id="38304"/>
    <lineage>
        <taxon>Bacteria</taxon>
        <taxon>Bacillati</taxon>
        <taxon>Actinomycetota</taxon>
        <taxon>Actinomycetes</taxon>
        <taxon>Mycobacteriales</taxon>
        <taxon>Corynebacteriaceae</taxon>
        <taxon>Corynebacterium</taxon>
    </lineage>
</organism>
<keyword evidence="12" id="KW-1185">Reference proteome</keyword>
<comment type="cofactor">
    <cofactor evidence="2">
        <name>Zn(2+)</name>
        <dbReference type="ChEBI" id="CHEBI:29105"/>
    </cofactor>
</comment>
<keyword evidence="8" id="KW-0520">NAD</keyword>
<keyword evidence="7" id="KW-0460">Magnesium</keyword>
<evidence type="ECO:0000313" key="11">
    <source>
        <dbReference type="EMBL" id="MBK3428619.1"/>
    </source>
</evidence>
<dbReference type="PANTHER" id="PTHR42904:SF6">
    <property type="entry name" value="NAD-CAPPED RNA HYDROLASE NUDT12"/>
    <property type="match status" value="1"/>
</dbReference>